<evidence type="ECO:0000313" key="4">
    <source>
        <dbReference type="EMBL" id="KAK2153924.1"/>
    </source>
</evidence>
<evidence type="ECO:0000256" key="3">
    <source>
        <dbReference type="SAM" id="SignalP"/>
    </source>
</evidence>
<proteinExistence type="predicted"/>
<comment type="caution">
    <text evidence="4">The sequence shown here is derived from an EMBL/GenBank/DDBJ whole genome shotgun (WGS) entry which is preliminary data.</text>
</comment>
<keyword evidence="2" id="KW-0472">Membrane</keyword>
<keyword evidence="2" id="KW-0812">Transmembrane</keyword>
<protein>
    <submittedName>
        <fullName evidence="4">Uncharacterized protein</fullName>
    </submittedName>
</protein>
<keyword evidence="5" id="KW-1185">Reference proteome</keyword>
<name>A0AAD9N4F2_9ANNE</name>
<keyword evidence="3" id="KW-0732">Signal</keyword>
<accession>A0AAD9N4F2</accession>
<sequence length="524" mass="60331">MTQRWMTVLWILYVATLFLPGHCDTDLGSYRASVCREGTANITWTPPGGSRDYNFIDLYYTRKPENGKVYPRITVINWIPNRGWQVIWNPKRFLGRLRALSNSPTTSFVLENVVRIDNGEYELSAVTVNEGTFHGMFTLTVYHEDNYFPKLITVDNSTDHDDNTYTYPWWKTSQSPIEGVTMKPNTDGKQLRSETCYFDSKDMCVVVFTQEDLNVVGNVNFDVHYLFPENFSQCDTLDIPPTNLVIGIMAGIIVACLAIIVAVCVLVPLILRQRQKNKYALSLHEYLEITRKCIDGIQNIQEVTELRGVYRINTRESVIKAYFTEFKKKMEQPIKNCCPNIFKNRFQIMAVIWRIVENLRFLPDENTLWTLRHPANKHAQIISNGQRNRIQRFNGRIAQPGRVRDAQLVDLNGLATCVAPNFFQKVKDPDQNMPQRWTGFVVYVINNVDQVFPIEENPLDGANTTVSQDLAQFLNSFLEMGEVCETVNRQPSRGMDSRRTFVFGCRSPDDPRQETENSELILLG</sequence>
<dbReference type="EMBL" id="JAODUP010000281">
    <property type="protein sequence ID" value="KAK2153924.1"/>
    <property type="molecule type" value="Genomic_DNA"/>
</dbReference>
<keyword evidence="2" id="KW-1133">Transmembrane helix</keyword>
<feature type="transmembrane region" description="Helical" evidence="2">
    <location>
        <begin position="244"/>
        <end position="271"/>
    </location>
</feature>
<evidence type="ECO:0000313" key="5">
    <source>
        <dbReference type="Proteomes" id="UP001208570"/>
    </source>
</evidence>
<feature type="region of interest" description="Disordered" evidence="1">
    <location>
        <begin position="504"/>
        <end position="524"/>
    </location>
</feature>
<evidence type="ECO:0000256" key="1">
    <source>
        <dbReference type="SAM" id="MobiDB-lite"/>
    </source>
</evidence>
<feature type="chain" id="PRO_5042184113" evidence="3">
    <location>
        <begin position="24"/>
        <end position="524"/>
    </location>
</feature>
<feature type="signal peptide" evidence="3">
    <location>
        <begin position="1"/>
        <end position="23"/>
    </location>
</feature>
<gene>
    <name evidence="4" type="ORF">LSH36_281g04012</name>
</gene>
<organism evidence="4 5">
    <name type="scientific">Paralvinella palmiformis</name>
    <dbReference type="NCBI Taxonomy" id="53620"/>
    <lineage>
        <taxon>Eukaryota</taxon>
        <taxon>Metazoa</taxon>
        <taxon>Spiralia</taxon>
        <taxon>Lophotrochozoa</taxon>
        <taxon>Annelida</taxon>
        <taxon>Polychaeta</taxon>
        <taxon>Sedentaria</taxon>
        <taxon>Canalipalpata</taxon>
        <taxon>Terebellida</taxon>
        <taxon>Terebelliformia</taxon>
        <taxon>Alvinellidae</taxon>
        <taxon>Paralvinella</taxon>
    </lineage>
</organism>
<dbReference type="AlphaFoldDB" id="A0AAD9N4F2"/>
<evidence type="ECO:0000256" key="2">
    <source>
        <dbReference type="SAM" id="Phobius"/>
    </source>
</evidence>
<dbReference type="Proteomes" id="UP001208570">
    <property type="component" value="Unassembled WGS sequence"/>
</dbReference>
<reference evidence="4" key="1">
    <citation type="journal article" date="2023" name="Mol. Biol. Evol.">
        <title>Third-Generation Sequencing Reveals the Adaptive Role of the Epigenome in Three Deep-Sea Polychaetes.</title>
        <authorList>
            <person name="Perez M."/>
            <person name="Aroh O."/>
            <person name="Sun Y."/>
            <person name="Lan Y."/>
            <person name="Juniper S.K."/>
            <person name="Young C.R."/>
            <person name="Angers B."/>
            <person name="Qian P.Y."/>
        </authorList>
    </citation>
    <scope>NUCLEOTIDE SEQUENCE</scope>
    <source>
        <strain evidence="4">P08H-3</strain>
    </source>
</reference>